<dbReference type="GO" id="GO:0008270">
    <property type="term" value="F:zinc ion binding"/>
    <property type="evidence" value="ECO:0007669"/>
    <property type="project" value="UniProtKB-KW"/>
</dbReference>
<feature type="domain" description="RanBP2-type" evidence="6">
    <location>
        <begin position="1"/>
        <end position="31"/>
    </location>
</feature>
<keyword evidence="5" id="KW-0472">Membrane</keyword>
<accession>A0A1H5YPM3</accession>
<evidence type="ECO:0000256" key="5">
    <source>
        <dbReference type="SAM" id="Phobius"/>
    </source>
</evidence>
<dbReference type="RefSeq" id="WP_103885383.1">
    <property type="nucleotide sequence ID" value="NZ_FNVU01000004.1"/>
</dbReference>
<dbReference type="PROSITE" id="PS50199">
    <property type="entry name" value="ZF_RANBP2_2"/>
    <property type="match status" value="1"/>
</dbReference>
<evidence type="ECO:0000313" key="7">
    <source>
        <dbReference type="EMBL" id="SEG25632.1"/>
    </source>
</evidence>
<evidence type="ECO:0000259" key="6">
    <source>
        <dbReference type="PROSITE" id="PS50199"/>
    </source>
</evidence>
<evidence type="ECO:0000256" key="4">
    <source>
        <dbReference type="SAM" id="MobiDB-lite"/>
    </source>
</evidence>
<sequence>MTGPTWRCAACDTYNGAVAAACDICGTARSESPAAPAPTAGSGSAATSRTGSTTGAGSKEGAGSKATPSKPGSKAAGAKPGSRTGPAAGKRAAPDRSGIESMPPDALSALSRILTTGYEEGVGGAERLRGLGWPPGLRATSDLVLLFPDLFHPDGTPRADTESGIPFAVPPPATSAPRGRAASVPRSGSPRSGSPRSGSARRRPPPSRTPRVGPDGKPVPKATVPQQIAGCGCLLVLVGGLVFGIVMLILHGDAIFDAAGPPGSRVAPVPAITAGVRSVPGRPGGYGDAYGDGGVPRATPYAATPAR</sequence>
<feature type="region of interest" description="Disordered" evidence="4">
    <location>
        <begin position="29"/>
        <end position="104"/>
    </location>
</feature>
<keyword evidence="5" id="KW-0812">Transmembrane</keyword>
<feature type="compositionally biased region" description="Low complexity" evidence="4">
    <location>
        <begin position="29"/>
        <end position="67"/>
    </location>
</feature>
<dbReference type="EMBL" id="FNVU01000004">
    <property type="protein sequence ID" value="SEG25632.1"/>
    <property type="molecule type" value="Genomic_DNA"/>
</dbReference>
<keyword evidence="2" id="KW-0863">Zinc-finger</keyword>
<evidence type="ECO:0000256" key="1">
    <source>
        <dbReference type="ARBA" id="ARBA00022723"/>
    </source>
</evidence>
<evidence type="ECO:0000256" key="2">
    <source>
        <dbReference type="ARBA" id="ARBA00022771"/>
    </source>
</evidence>
<dbReference type="InterPro" id="IPR001876">
    <property type="entry name" value="Znf_RanBP2"/>
</dbReference>
<gene>
    <name evidence="7" type="ORF">SAMN05216223_10471</name>
</gene>
<reference evidence="7 8" key="1">
    <citation type="submission" date="2016-10" db="EMBL/GenBank/DDBJ databases">
        <authorList>
            <person name="de Groot N.N."/>
        </authorList>
    </citation>
    <scope>NUCLEOTIDE SEQUENCE [LARGE SCALE GENOMIC DNA]</scope>
    <source>
        <strain evidence="7 8">CGMCC 4.2023</strain>
    </source>
</reference>
<evidence type="ECO:0000256" key="3">
    <source>
        <dbReference type="ARBA" id="ARBA00022833"/>
    </source>
</evidence>
<dbReference type="PROSITE" id="PS01358">
    <property type="entry name" value="ZF_RANBP2_1"/>
    <property type="match status" value="1"/>
</dbReference>
<feature type="compositionally biased region" description="Low complexity" evidence="4">
    <location>
        <begin position="180"/>
        <end position="198"/>
    </location>
</feature>
<dbReference type="Proteomes" id="UP000236754">
    <property type="component" value="Unassembled WGS sequence"/>
</dbReference>
<keyword evidence="8" id="KW-1185">Reference proteome</keyword>
<name>A0A1H5YPM3_9ACTN</name>
<proteinExistence type="predicted"/>
<evidence type="ECO:0000313" key="8">
    <source>
        <dbReference type="Proteomes" id="UP000236754"/>
    </source>
</evidence>
<organism evidence="7 8">
    <name type="scientific">Actinacidiphila yanglinensis</name>
    <dbReference type="NCBI Taxonomy" id="310779"/>
    <lineage>
        <taxon>Bacteria</taxon>
        <taxon>Bacillati</taxon>
        <taxon>Actinomycetota</taxon>
        <taxon>Actinomycetes</taxon>
        <taxon>Kitasatosporales</taxon>
        <taxon>Streptomycetaceae</taxon>
        <taxon>Actinacidiphila</taxon>
    </lineage>
</organism>
<dbReference type="AlphaFoldDB" id="A0A1H5YPM3"/>
<keyword evidence="3" id="KW-0862">Zinc</keyword>
<feature type="region of interest" description="Disordered" evidence="4">
    <location>
        <begin position="285"/>
        <end position="307"/>
    </location>
</feature>
<feature type="transmembrane region" description="Helical" evidence="5">
    <location>
        <begin position="227"/>
        <end position="250"/>
    </location>
</feature>
<keyword evidence="1" id="KW-0479">Metal-binding</keyword>
<protein>
    <recommendedName>
        <fullName evidence="6">RanBP2-type domain-containing protein</fullName>
    </recommendedName>
</protein>
<feature type="compositionally biased region" description="Gly residues" evidence="4">
    <location>
        <begin position="285"/>
        <end position="294"/>
    </location>
</feature>
<keyword evidence="5" id="KW-1133">Transmembrane helix</keyword>
<feature type="compositionally biased region" description="Low complexity" evidence="4">
    <location>
        <begin position="296"/>
        <end position="307"/>
    </location>
</feature>
<feature type="region of interest" description="Disordered" evidence="4">
    <location>
        <begin position="156"/>
        <end position="221"/>
    </location>
</feature>